<gene>
    <name evidence="10" type="ORF">JK635_11845</name>
</gene>
<dbReference type="Gene3D" id="6.20.190.10">
    <property type="entry name" value="Nutrient germinant receptor protein C, domain 1"/>
    <property type="match status" value="1"/>
</dbReference>
<proteinExistence type="inferred from homology"/>
<dbReference type="InterPro" id="IPR046953">
    <property type="entry name" value="Spore_GerAC-like_C"/>
</dbReference>
<keyword evidence="7" id="KW-0449">Lipoprotein</keyword>
<organism evidence="10 11">
    <name type="scientific">Neobacillus paridis</name>
    <dbReference type="NCBI Taxonomy" id="2803862"/>
    <lineage>
        <taxon>Bacteria</taxon>
        <taxon>Bacillati</taxon>
        <taxon>Bacillota</taxon>
        <taxon>Bacilli</taxon>
        <taxon>Bacillales</taxon>
        <taxon>Bacillaceae</taxon>
        <taxon>Neobacillus</taxon>
    </lineage>
</organism>
<dbReference type="Pfam" id="PF25198">
    <property type="entry name" value="Spore_GerAC_N"/>
    <property type="match status" value="1"/>
</dbReference>
<dbReference type="Proteomes" id="UP000623967">
    <property type="component" value="Unassembled WGS sequence"/>
</dbReference>
<evidence type="ECO:0000256" key="2">
    <source>
        <dbReference type="ARBA" id="ARBA00007886"/>
    </source>
</evidence>
<dbReference type="InterPro" id="IPR008844">
    <property type="entry name" value="Spore_GerAC-like"/>
</dbReference>
<dbReference type="PANTHER" id="PTHR35789:SF1">
    <property type="entry name" value="SPORE GERMINATION PROTEIN B3"/>
    <property type="match status" value="1"/>
</dbReference>
<accession>A0ABS1TQ89</accession>
<evidence type="ECO:0000313" key="11">
    <source>
        <dbReference type="Proteomes" id="UP000623967"/>
    </source>
</evidence>
<comment type="caution">
    <text evidence="10">The sequence shown here is derived from an EMBL/GenBank/DDBJ whole genome shotgun (WGS) entry which is preliminary data.</text>
</comment>
<evidence type="ECO:0000256" key="1">
    <source>
        <dbReference type="ARBA" id="ARBA00004635"/>
    </source>
</evidence>
<dbReference type="Pfam" id="PF05504">
    <property type="entry name" value="Spore_GerAC"/>
    <property type="match status" value="1"/>
</dbReference>
<comment type="similarity">
    <text evidence="2">Belongs to the GerABKC lipoprotein family.</text>
</comment>
<keyword evidence="4" id="KW-0732">Signal</keyword>
<reference evidence="10 11" key="1">
    <citation type="submission" date="2021-01" db="EMBL/GenBank/DDBJ databases">
        <title>Genome public.</title>
        <authorList>
            <person name="Liu C."/>
            <person name="Sun Q."/>
        </authorList>
    </citation>
    <scope>NUCLEOTIDE SEQUENCE [LARGE SCALE GENOMIC DNA]</scope>
    <source>
        <strain evidence="10 11">YIM B02564</strain>
    </source>
</reference>
<dbReference type="EMBL" id="JAESWB010000168">
    <property type="protein sequence ID" value="MBL4952904.1"/>
    <property type="molecule type" value="Genomic_DNA"/>
</dbReference>
<evidence type="ECO:0000256" key="7">
    <source>
        <dbReference type="ARBA" id="ARBA00023288"/>
    </source>
</evidence>
<feature type="domain" description="Spore germination GerAC-like C-terminal" evidence="8">
    <location>
        <begin position="229"/>
        <end position="393"/>
    </location>
</feature>
<feature type="domain" description="Spore germination protein N-terminal" evidence="9">
    <location>
        <begin position="23"/>
        <end position="201"/>
    </location>
</feature>
<keyword evidence="5" id="KW-0472">Membrane</keyword>
<evidence type="ECO:0000256" key="4">
    <source>
        <dbReference type="ARBA" id="ARBA00022729"/>
    </source>
</evidence>
<dbReference type="PROSITE" id="PS51257">
    <property type="entry name" value="PROKAR_LIPOPROTEIN"/>
    <property type="match status" value="1"/>
</dbReference>
<evidence type="ECO:0000256" key="6">
    <source>
        <dbReference type="ARBA" id="ARBA00023139"/>
    </source>
</evidence>
<evidence type="ECO:0000256" key="3">
    <source>
        <dbReference type="ARBA" id="ARBA00022544"/>
    </source>
</evidence>
<comment type="subcellular location">
    <subcellularLocation>
        <location evidence="1">Membrane</location>
        <topology evidence="1">Lipid-anchor</topology>
    </subcellularLocation>
</comment>
<keyword evidence="11" id="KW-1185">Reference proteome</keyword>
<dbReference type="InterPro" id="IPR057336">
    <property type="entry name" value="GerAC_N"/>
</dbReference>
<dbReference type="Gene3D" id="3.30.300.210">
    <property type="entry name" value="Nutrient germinant receptor protein C, domain 3"/>
    <property type="match status" value="1"/>
</dbReference>
<evidence type="ECO:0000259" key="8">
    <source>
        <dbReference type="Pfam" id="PF05504"/>
    </source>
</evidence>
<keyword evidence="3" id="KW-0309">Germination</keyword>
<name>A0ABS1TQ89_9BACI</name>
<sequence length="405" mass="44952">MIKRHAVFWLYFAMIPLLGGCWDQKELTDLAFVTAMGIDKGTGGAAYNISYQVVIPANVASGTMAGGGGGQGPTIVVYNSSGNTLTEATREMKKQIPRRLYFAHTGIIVIDEDVARKGIMRLLDPLDRDVQFRTTTLVTVAKDYKAIDLISTLANLDKIPMNKIIKTLEVAESVLGESIQVTVDDIMLNITNPGKEAVASVYTMKGNPKKGISQDNIKYTRPPAVLKADGIAVFKEGKLVGYLEGESARGAVWLFNKMKETYINFGIKGENNAVSIIPFKSKVKTAITVKNGQPVANINIMSIFRLSEINTKYNINDPGQIEKLEKKAAAQIKKEVVSSIRTAQKYKSDIFGFGEQMYRSNPQQWKNFKTDWNSMFAVMDFHVNVNAYYRESGLKGNPFWNDTEK</sequence>
<dbReference type="NCBIfam" id="TIGR02887">
    <property type="entry name" value="spore_ger_x_C"/>
    <property type="match status" value="1"/>
</dbReference>
<protein>
    <submittedName>
        <fullName evidence="10">Ger(X)C family spore germination protein</fullName>
    </submittedName>
</protein>
<evidence type="ECO:0000313" key="10">
    <source>
        <dbReference type="EMBL" id="MBL4952904.1"/>
    </source>
</evidence>
<evidence type="ECO:0000259" key="9">
    <source>
        <dbReference type="Pfam" id="PF25198"/>
    </source>
</evidence>
<dbReference type="InterPro" id="IPR038501">
    <property type="entry name" value="Spore_GerAC_C_sf"/>
</dbReference>
<evidence type="ECO:0000256" key="5">
    <source>
        <dbReference type="ARBA" id="ARBA00023136"/>
    </source>
</evidence>
<dbReference type="RefSeq" id="WP_202654131.1">
    <property type="nucleotide sequence ID" value="NZ_JAESWB010000168.1"/>
</dbReference>
<dbReference type="PANTHER" id="PTHR35789">
    <property type="entry name" value="SPORE GERMINATION PROTEIN B3"/>
    <property type="match status" value="1"/>
</dbReference>
<keyword evidence="6" id="KW-0564">Palmitate</keyword>